<keyword evidence="3" id="KW-1185">Reference proteome</keyword>
<comment type="caution">
    <text evidence="2">The sequence shown here is derived from an EMBL/GenBank/DDBJ whole genome shotgun (WGS) entry which is preliminary data.</text>
</comment>
<evidence type="ECO:0000313" key="2">
    <source>
        <dbReference type="EMBL" id="CDR33922.1"/>
    </source>
</evidence>
<keyword evidence="1" id="KW-0812">Transmembrane</keyword>
<evidence type="ECO:0000313" key="3">
    <source>
        <dbReference type="Proteomes" id="UP000031552"/>
    </source>
</evidence>
<dbReference type="OrthoDB" id="21535at2"/>
<sequence>MPKLKQPTLIVISGLVWFAMGFWLFSKGINFLITSTKTLDALKETLIIKNFTLDPQRAQEMAIMFLLGALLVGYLKARVILSKTANRVIQNIVSKENPAPLSAAFEKKTIILILVMGGIGMLINLTGMPIDLRGFIDTAIGAALINGASFFFRGAKKVKESLAA</sequence>
<reference evidence="2" key="1">
    <citation type="submission" date="2013-12" db="EMBL/GenBank/DDBJ databases">
        <authorList>
            <person name="Linke B."/>
        </authorList>
    </citation>
    <scope>NUCLEOTIDE SEQUENCE [LARGE SCALE GENOMIC DNA]</scope>
    <source>
        <strain evidence="2">CRIB-18</strain>
    </source>
</reference>
<feature type="transmembrane region" description="Helical" evidence="1">
    <location>
        <begin position="110"/>
        <end position="128"/>
    </location>
</feature>
<organism evidence="2 3">
    <name type="scientific">Candidatus Criblamydia sequanensis CRIB-18</name>
    <dbReference type="NCBI Taxonomy" id="1437425"/>
    <lineage>
        <taxon>Bacteria</taxon>
        <taxon>Pseudomonadati</taxon>
        <taxon>Chlamydiota</taxon>
        <taxon>Chlamydiia</taxon>
        <taxon>Parachlamydiales</taxon>
        <taxon>Candidatus Criblamydiaceae</taxon>
        <taxon>Candidatus Criblamydia</taxon>
    </lineage>
</organism>
<keyword evidence="1" id="KW-0472">Membrane</keyword>
<evidence type="ECO:0000256" key="1">
    <source>
        <dbReference type="SAM" id="Phobius"/>
    </source>
</evidence>
<dbReference type="EMBL" id="CCEJ010000004">
    <property type="protein sequence ID" value="CDR33922.1"/>
    <property type="molecule type" value="Genomic_DNA"/>
</dbReference>
<dbReference type="eggNOG" id="ENOG5032V9S">
    <property type="taxonomic scope" value="Bacteria"/>
</dbReference>
<feature type="transmembrane region" description="Helical" evidence="1">
    <location>
        <begin position="7"/>
        <end position="25"/>
    </location>
</feature>
<dbReference type="AlphaFoldDB" id="A0A090CYU6"/>
<keyword evidence="1" id="KW-1133">Transmembrane helix</keyword>
<reference evidence="2" key="2">
    <citation type="submission" date="2014-09" db="EMBL/GenBank/DDBJ databases">
        <title>Criblamydia sequanensis harbors a mega-plasmid encoding arsenite resistance.</title>
        <authorList>
            <person name="Bertelli C."/>
            <person name="Goesmann A."/>
            <person name="Greub G."/>
        </authorList>
    </citation>
    <scope>NUCLEOTIDE SEQUENCE [LARGE SCALE GENOMIC DNA]</scope>
    <source>
        <strain evidence="2">CRIB-18</strain>
    </source>
</reference>
<feature type="transmembrane region" description="Helical" evidence="1">
    <location>
        <begin position="61"/>
        <end position="81"/>
    </location>
</feature>
<dbReference type="RefSeq" id="WP_041017444.1">
    <property type="nucleotide sequence ID" value="NZ_CCEJ010000004.1"/>
</dbReference>
<gene>
    <name evidence="2" type="ORF">CSEC_1096</name>
</gene>
<feature type="transmembrane region" description="Helical" evidence="1">
    <location>
        <begin position="134"/>
        <end position="152"/>
    </location>
</feature>
<name>A0A090CYU6_9BACT</name>
<protein>
    <submittedName>
        <fullName evidence="2">Conserved putative membrane protein</fullName>
    </submittedName>
</protein>
<dbReference type="Proteomes" id="UP000031552">
    <property type="component" value="Unassembled WGS sequence"/>
</dbReference>
<accession>A0A090CYU6</accession>
<proteinExistence type="predicted"/>